<feature type="compositionally biased region" description="Polar residues" evidence="1">
    <location>
        <begin position="195"/>
        <end position="212"/>
    </location>
</feature>
<feature type="region of interest" description="Disordered" evidence="1">
    <location>
        <begin position="113"/>
        <end position="138"/>
    </location>
</feature>
<reference evidence="3 4" key="1">
    <citation type="submission" date="2015-01" db="EMBL/GenBank/DDBJ databases">
        <title>The Genome Sequence of Cryptococcus gattii CA1873.</title>
        <authorList>
            <consortium name="The Broad Institute Genomics Platform"/>
            <person name="Cuomo C."/>
            <person name="Litvintseva A."/>
            <person name="Chen Y."/>
            <person name="Heitman J."/>
            <person name="Sun S."/>
            <person name="Springer D."/>
            <person name="Dromer F."/>
            <person name="Young S."/>
            <person name="Zeng Q."/>
            <person name="Gargeya S."/>
            <person name="Abouelleil A."/>
            <person name="Alvarado L."/>
            <person name="Chapman S.B."/>
            <person name="Gainer-Dewar J."/>
            <person name="Goldberg J."/>
            <person name="Griggs A."/>
            <person name="Gujja S."/>
            <person name="Hansen M."/>
            <person name="Howarth C."/>
            <person name="Imamovic A."/>
            <person name="Larimer J."/>
            <person name="Murphy C."/>
            <person name="Naylor J."/>
            <person name="Pearson M."/>
            <person name="Priest M."/>
            <person name="Roberts A."/>
            <person name="Saif S."/>
            <person name="Shea T."/>
            <person name="Sykes S."/>
            <person name="Wortman J."/>
            <person name="Nusbaum C."/>
            <person name="Birren B."/>
        </authorList>
    </citation>
    <scope>NUCLEOTIDE SEQUENCE [LARGE SCALE GENOMIC DNA]</scope>
    <source>
        <strain evidence="3 4">CA1873</strain>
    </source>
</reference>
<accession>A0ABR5B237</accession>
<name>A0ABR5B237_CRYGA</name>
<feature type="transmembrane region" description="Helical" evidence="2">
    <location>
        <begin position="455"/>
        <end position="477"/>
    </location>
</feature>
<feature type="compositionally biased region" description="Polar residues" evidence="1">
    <location>
        <begin position="24"/>
        <end position="35"/>
    </location>
</feature>
<evidence type="ECO:0000256" key="2">
    <source>
        <dbReference type="SAM" id="Phobius"/>
    </source>
</evidence>
<dbReference type="EMBL" id="KN848911">
    <property type="protein sequence ID" value="KIR57653.1"/>
    <property type="molecule type" value="Genomic_DNA"/>
</dbReference>
<keyword evidence="2" id="KW-0812">Transmembrane</keyword>
<organism evidence="3 4">
    <name type="scientific">Cryptococcus bacillisporus CA1873</name>
    <dbReference type="NCBI Taxonomy" id="1296111"/>
    <lineage>
        <taxon>Eukaryota</taxon>
        <taxon>Fungi</taxon>
        <taxon>Dikarya</taxon>
        <taxon>Basidiomycota</taxon>
        <taxon>Agaricomycotina</taxon>
        <taxon>Tremellomycetes</taxon>
        <taxon>Tremellales</taxon>
        <taxon>Cryptococcaceae</taxon>
        <taxon>Cryptococcus</taxon>
        <taxon>Cryptococcus gattii species complex</taxon>
    </lineage>
</organism>
<dbReference type="Proteomes" id="UP000053800">
    <property type="component" value="Unassembled WGS sequence"/>
</dbReference>
<evidence type="ECO:0000313" key="4">
    <source>
        <dbReference type="Proteomes" id="UP000053800"/>
    </source>
</evidence>
<gene>
    <name evidence="3" type="ORF">I314_06548</name>
</gene>
<keyword evidence="2" id="KW-1133">Transmembrane helix</keyword>
<evidence type="ECO:0000313" key="3">
    <source>
        <dbReference type="EMBL" id="KIR57653.1"/>
    </source>
</evidence>
<feature type="region of interest" description="Disordered" evidence="1">
    <location>
        <begin position="1"/>
        <end position="69"/>
    </location>
</feature>
<feature type="compositionally biased region" description="Low complexity" evidence="1">
    <location>
        <begin position="125"/>
        <end position="138"/>
    </location>
</feature>
<feature type="region of interest" description="Disordered" evidence="1">
    <location>
        <begin position="413"/>
        <end position="445"/>
    </location>
</feature>
<proteinExistence type="predicted"/>
<feature type="compositionally biased region" description="Basic and acidic residues" evidence="1">
    <location>
        <begin position="413"/>
        <end position="424"/>
    </location>
</feature>
<keyword evidence="4" id="KW-1185">Reference proteome</keyword>
<feature type="region of interest" description="Disordered" evidence="1">
    <location>
        <begin position="165"/>
        <end position="212"/>
    </location>
</feature>
<evidence type="ECO:0000256" key="1">
    <source>
        <dbReference type="SAM" id="MobiDB-lite"/>
    </source>
</evidence>
<protein>
    <submittedName>
        <fullName evidence="3">Uncharacterized protein</fullName>
    </submittedName>
</protein>
<keyword evidence="2" id="KW-0472">Membrane</keyword>
<sequence>MNPPLTSYRQPFGSIEHNAPVPSSPQITGRTFSISTEDKENIPPQPVFRTRNRQEKRIDPQVQPSSQPYDLSNSIIDFLATQEADFVSLETEASVPLKIERKKKHIANIKRKPVPPIYKGGKNDSITSASSSAPSSSILKPGGLGSGLLNESIQSLDAMIEQQYQESGVTRETRTSLDAESNNSDQSKESDFDNQESQHQFNGTSRPVLYQSHNPSVLPGCCSFKPSVYSGTDINEQATALTSEESENNERSATESDACSNDKTVLFATPAYQFDHLRCSQEQPLKVNGIVKGDEAVKDDPSYPTPGGDNPNVTGLTSKQATAIIHEITTQLATQPSSHGPKTNTAGFFHLPSQSFAQALNPGNPSPVPIFYADSYHLASSILFPPSRHQNAISRNSDELRLVERHAQRDHFSLEGDRVLHNDDDNPTADTRSEDANSNSDMGSGRPYQRVKERLLLVCLVTGFVMPFSWIVGGWFLSEVVKQTKNKLTDRMIWIHSKAI</sequence>